<name>A0A3Q8ERQ1_9PROT</name>
<keyword evidence="8" id="KW-0057">Aromatic amino acid biosynthesis</keyword>
<dbReference type="InterPro" id="IPR001874">
    <property type="entry name" value="DHquinase_II"/>
</dbReference>
<evidence type="ECO:0000256" key="4">
    <source>
        <dbReference type="ARBA" id="ARBA00011037"/>
    </source>
</evidence>
<dbReference type="GO" id="GO:0003855">
    <property type="term" value="F:3-dehydroquinate dehydratase activity"/>
    <property type="evidence" value="ECO:0007669"/>
    <property type="project" value="UniProtKB-UniRule"/>
</dbReference>
<feature type="transmembrane region" description="Helical" evidence="12">
    <location>
        <begin position="117"/>
        <end position="142"/>
    </location>
</feature>
<dbReference type="PROSITE" id="PS01029">
    <property type="entry name" value="DEHYDROQUINASE_II"/>
    <property type="match status" value="1"/>
</dbReference>
<evidence type="ECO:0000256" key="8">
    <source>
        <dbReference type="HAMAP-Rule" id="MF_00169"/>
    </source>
</evidence>
<feature type="site" description="Transition state stabilizer" evidence="8 11">
    <location>
        <position position="19"/>
    </location>
</feature>
<comment type="pathway">
    <text evidence="3 8">Metabolic intermediate biosynthesis; chorismate biosynthesis; chorismate from D-erythrose 4-phosphate and phosphoenolpyruvate: step 3/7.</text>
</comment>
<comment type="catalytic activity">
    <reaction evidence="1 8">
        <text>3-dehydroquinate = 3-dehydroshikimate + H2O</text>
        <dbReference type="Rhea" id="RHEA:21096"/>
        <dbReference type="ChEBI" id="CHEBI:15377"/>
        <dbReference type="ChEBI" id="CHEBI:16630"/>
        <dbReference type="ChEBI" id="CHEBI:32364"/>
        <dbReference type="EC" id="4.2.1.10"/>
    </reaction>
</comment>
<evidence type="ECO:0000256" key="12">
    <source>
        <dbReference type="SAM" id="Phobius"/>
    </source>
</evidence>
<dbReference type="PANTHER" id="PTHR21272:SF3">
    <property type="entry name" value="CATABOLIC 3-DEHYDROQUINASE"/>
    <property type="match status" value="1"/>
</dbReference>
<evidence type="ECO:0000256" key="11">
    <source>
        <dbReference type="PIRSR" id="PIRSR001399-3"/>
    </source>
</evidence>
<feature type="active site" description="Proton donor" evidence="8 9">
    <location>
        <position position="102"/>
    </location>
</feature>
<dbReference type="GO" id="GO:0009423">
    <property type="term" value="P:chorismate biosynthetic process"/>
    <property type="evidence" value="ECO:0007669"/>
    <property type="project" value="UniProtKB-UniRule"/>
</dbReference>
<proteinExistence type="inferred from homology"/>
<keyword evidence="12" id="KW-0472">Membrane</keyword>
<evidence type="ECO:0000313" key="14">
    <source>
        <dbReference type="Proteomes" id="UP000266796"/>
    </source>
</evidence>
<dbReference type="NCBIfam" id="TIGR01088">
    <property type="entry name" value="aroQ"/>
    <property type="match status" value="1"/>
</dbReference>
<dbReference type="Gene3D" id="3.40.50.9100">
    <property type="entry name" value="Dehydroquinase, class II"/>
    <property type="match status" value="1"/>
</dbReference>
<dbReference type="NCBIfam" id="NF003805">
    <property type="entry name" value="PRK05395.1-2"/>
    <property type="match status" value="1"/>
</dbReference>
<feature type="binding site" evidence="8 10">
    <location>
        <position position="76"/>
    </location>
    <ligand>
        <name>substrate</name>
    </ligand>
</feature>
<dbReference type="Proteomes" id="UP000266796">
    <property type="component" value="Chromosome"/>
</dbReference>
<dbReference type="NCBIfam" id="NF003804">
    <property type="entry name" value="PRK05395.1-1"/>
    <property type="match status" value="1"/>
</dbReference>
<keyword evidence="12" id="KW-1133">Transmembrane helix</keyword>
<evidence type="ECO:0000256" key="2">
    <source>
        <dbReference type="ARBA" id="ARBA00003924"/>
    </source>
</evidence>
<dbReference type="HAMAP" id="MF_00169">
    <property type="entry name" value="AroQ"/>
    <property type="match status" value="1"/>
</dbReference>
<keyword evidence="12" id="KW-0812">Transmembrane</keyword>
<comment type="function">
    <text evidence="2 8">Catalyzes a trans-dehydration via an enolate intermediate.</text>
</comment>
<evidence type="ECO:0000256" key="3">
    <source>
        <dbReference type="ARBA" id="ARBA00004902"/>
    </source>
</evidence>
<dbReference type="CDD" id="cd00466">
    <property type="entry name" value="DHQase_II"/>
    <property type="match status" value="1"/>
</dbReference>
<evidence type="ECO:0000256" key="1">
    <source>
        <dbReference type="ARBA" id="ARBA00001864"/>
    </source>
</evidence>
<dbReference type="NCBIfam" id="NF003806">
    <property type="entry name" value="PRK05395.1-3"/>
    <property type="match status" value="1"/>
</dbReference>
<dbReference type="Pfam" id="PF01220">
    <property type="entry name" value="DHquinase_II"/>
    <property type="match status" value="1"/>
</dbReference>
<dbReference type="KEGG" id="kso:CKSOR_00597"/>
<dbReference type="PIRSF" id="PIRSF001399">
    <property type="entry name" value="DHquinase_II"/>
    <property type="match status" value="1"/>
</dbReference>
<dbReference type="NCBIfam" id="NF003807">
    <property type="entry name" value="PRK05395.1-4"/>
    <property type="match status" value="1"/>
</dbReference>
<organism evidence="13 14">
    <name type="scientific">Candidatus Kinetoplastidibacterium kentomonadis</name>
    <dbReference type="NCBI Taxonomy" id="1576550"/>
    <lineage>
        <taxon>Bacteria</taxon>
        <taxon>Pseudomonadati</taxon>
        <taxon>Pseudomonadota</taxon>
        <taxon>Betaproteobacteria</taxon>
        <taxon>Candidatus Kinetoplastidibacterium</taxon>
    </lineage>
</organism>
<evidence type="ECO:0000256" key="10">
    <source>
        <dbReference type="PIRSR" id="PIRSR001399-2"/>
    </source>
</evidence>
<keyword evidence="14" id="KW-1185">Reference proteome</keyword>
<dbReference type="GO" id="GO:0009073">
    <property type="term" value="P:aromatic amino acid family biosynthetic process"/>
    <property type="evidence" value="ECO:0007669"/>
    <property type="project" value="UniProtKB-KW"/>
</dbReference>
<keyword evidence="7 8" id="KW-0456">Lyase</keyword>
<dbReference type="AlphaFoldDB" id="A0A3Q8ERQ1"/>
<feature type="active site" description="Proton acceptor" evidence="8 9">
    <location>
        <position position="24"/>
    </location>
</feature>
<dbReference type="PANTHER" id="PTHR21272">
    <property type="entry name" value="CATABOLIC 3-DEHYDROQUINASE"/>
    <property type="match status" value="1"/>
</dbReference>
<dbReference type="EC" id="4.2.1.10" evidence="6 8"/>
<evidence type="ECO:0000313" key="13">
    <source>
        <dbReference type="EMBL" id="AWD32697.1"/>
    </source>
</evidence>
<comment type="similarity">
    <text evidence="4 8">Belongs to the type-II 3-dehydroquinase family.</text>
</comment>
<dbReference type="InterPro" id="IPR036441">
    <property type="entry name" value="DHquinase_II_sf"/>
</dbReference>
<dbReference type="RefSeq" id="WP_108674095.1">
    <property type="nucleotide sequence ID" value="NZ_CP025628.1"/>
</dbReference>
<accession>A0A3Q8ERQ1</accession>
<protein>
    <recommendedName>
        <fullName evidence="6 8">3-dehydroquinate dehydratase</fullName>
        <shortName evidence="8">3-dehydroquinase</shortName>
        <ecNumber evidence="6 8">4.2.1.10</ecNumber>
    </recommendedName>
    <alternativeName>
        <fullName evidence="8">Type II DHQase</fullName>
    </alternativeName>
</protein>
<evidence type="ECO:0000256" key="5">
    <source>
        <dbReference type="ARBA" id="ARBA00011193"/>
    </source>
</evidence>
<dbReference type="InterPro" id="IPR018509">
    <property type="entry name" value="DHquinase_II_CS"/>
</dbReference>
<evidence type="ECO:0000256" key="6">
    <source>
        <dbReference type="ARBA" id="ARBA00012060"/>
    </source>
</evidence>
<gene>
    <name evidence="13" type="primary">aroQ1</name>
    <name evidence="8" type="synonym">aroQ</name>
    <name evidence="13" type="ORF">CKSOR_00597</name>
</gene>
<reference evidence="13 14" key="1">
    <citation type="journal article" date="2018" name="Parasitology">
        <title>The reduced genome of Candidatus Kinetoplastibacterium sorsogonicusi, the endosymbiont of Kentomonas sorsogonicus (Trypanosomatidae): loss of the haem-synthesis pathway.</title>
        <authorList>
            <person name="Silva F.M."/>
            <person name="Kostygov A.Y."/>
            <person name="Spodareva V.V."/>
            <person name="Butenko A."/>
            <person name="Tossou R."/>
            <person name="Lukes J."/>
            <person name="Yurchenko V."/>
            <person name="Alves J.M.P."/>
        </authorList>
    </citation>
    <scope>NUCLEOTIDE SEQUENCE [LARGE SCALE GENOMIC DNA]</scope>
    <source>
        <strain evidence="13 14">MF-08</strain>
    </source>
</reference>
<dbReference type="SUPFAM" id="SSF52304">
    <property type="entry name" value="Type II 3-dehydroquinate dehydratase"/>
    <property type="match status" value="1"/>
</dbReference>
<dbReference type="GO" id="GO:0008652">
    <property type="term" value="P:amino acid biosynthetic process"/>
    <property type="evidence" value="ECO:0007669"/>
    <property type="project" value="UniProtKB-KW"/>
</dbReference>
<dbReference type="GO" id="GO:0019631">
    <property type="term" value="P:quinate catabolic process"/>
    <property type="evidence" value="ECO:0007669"/>
    <property type="project" value="TreeGrafter"/>
</dbReference>
<feature type="binding site" evidence="8 10">
    <location>
        <position position="113"/>
    </location>
    <ligand>
        <name>substrate</name>
    </ligand>
</feature>
<keyword evidence="8" id="KW-0028">Amino-acid biosynthesis</keyword>
<sequence>MAKNILVLNGPNLNLLGVREPKIYGSNDIFQINQNLEDIANRNGSKIFFYQSNHEGDLIDKIHDSKNNGVDFIIINAAAYTHTSIALRDAMSATEIPFIEVHISNVFKREKFRHISYISDIAIGVISGLGIYGYEAALIYALNHEIKNF</sequence>
<dbReference type="OrthoDB" id="9790793at2"/>
<comment type="subunit">
    <text evidence="5 8">Homododecamer.</text>
</comment>
<feature type="binding site" evidence="8 10">
    <location>
        <begin position="103"/>
        <end position="104"/>
    </location>
    <ligand>
        <name>substrate</name>
    </ligand>
</feature>
<evidence type="ECO:0000256" key="7">
    <source>
        <dbReference type="ARBA" id="ARBA00023239"/>
    </source>
</evidence>
<evidence type="ECO:0000256" key="9">
    <source>
        <dbReference type="PIRSR" id="PIRSR001399-1"/>
    </source>
</evidence>
<dbReference type="UniPathway" id="UPA00053">
    <property type="reaction ID" value="UER00086"/>
</dbReference>
<feature type="binding site" evidence="8 10">
    <location>
        <position position="82"/>
    </location>
    <ligand>
        <name>substrate</name>
    </ligand>
</feature>
<dbReference type="EMBL" id="CP025628">
    <property type="protein sequence ID" value="AWD32697.1"/>
    <property type="molecule type" value="Genomic_DNA"/>
</dbReference>
<feature type="binding site" evidence="8 10">
    <location>
        <position position="89"/>
    </location>
    <ligand>
        <name>substrate</name>
    </ligand>
</feature>